<gene>
    <name evidence="1" type="ORF">Dsin_009178</name>
</gene>
<dbReference type="AlphaFoldDB" id="A0AAE0AQJ8"/>
<protein>
    <submittedName>
        <fullName evidence="1">Uncharacterized protein</fullName>
    </submittedName>
</protein>
<evidence type="ECO:0000313" key="2">
    <source>
        <dbReference type="Proteomes" id="UP001281410"/>
    </source>
</evidence>
<reference evidence="1" key="1">
    <citation type="journal article" date="2023" name="Plant J.">
        <title>Genome sequences and population genomics provide insights into the demographic history, inbreeding, and mutation load of two 'living fossil' tree species of Dipteronia.</title>
        <authorList>
            <person name="Feng Y."/>
            <person name="Comes H.P."/>
            <person name="Chen J."/>
            <person name="Zhu S."/>
            <person name="Lu R."/>
            <person name="Zhang X."/>
            <person name="Li P."/>
            <person name="Qiu J."/>
            <person name="Olsen K.M."/>
            <person name="Qiu Y."/>
        </authorList>
    </citation>
    <scope>NUCLEOTIDE SEQUENCE</scope>
    <source>
        <strain evidence="1">NBL</strain>
    </source>
</reference>
<name>A0AAE0AQJ8_9ROSI</name>
<dbReference type="Proteomes" id="UP001281410">
    <property type="component" value="Unassembled WGS sequence"/>
</dbReference>
<proteinExistence type="predicted"/>
<accession>A0AAE0AQJ8</accession>
<sequence>MSVSEGTDQGLAAVPQSTPNWTINVSDIRTIKVSNISVAASESDIKEFFSFLVILSMLKCKGRVKQLSLPLLPLRSHREQTQHHFFRHLLLVLLLRRLKMW</sequence>
<comment type="caution">
    <text evidence="1">The sequence shown here is derived from an EMBL/GenBank/DDBJ whole genome shotgun (WGS) entry which is preliminary data.</text>
</comment>
<evidence type="ECO:0000313" key="1">
    <source>
        <dbReference type="EMBL" id="KAK3222153.1"/>
    </source>
</evidence>
<organism evidence="1 2">
    <name type="scientific">Dipteronia sinensis</name>
    <dbReference type="NCBI Taxonomy" id="43782"/>
    <lineage>
        <taxon>Eukaryota</taxon>
        <taxon>Viridiplantae</taxon>
        <taxon>Streptophyta</taxon>
        <taxon>Embryophyta</taxon>
        <taxon>Tracheophyta</taxon>
        <taxon>Spermatophyta</taxon>
        <taxon>Magnoliopsida</taxon>
        <taxon>eudicotyledons</taxon>
        <taxon>Gunneridae</taxon>
        <taxon>Pentapetalae</taxon>
        <taxon>rosids</taxon>
        <taxon>malvids</taxon>
        <taxon>Sapindales</taxon>
        <taxon>Sapindaceae</taxon>
        <taxon>Hippocastanoideae</taxon>
        <taxon>Acereae</taxon>
        <taxon>Dipteronia</taxon>
    </lineage>
</organism>
<keyword evidence="2" id="KW-1185">Reference proteome</keyword>
<dbReference type="EMBL" id="JANJYJ010000003">
    <property type="protein sequence ID" value="KAK3222153.1"/>
    <property type="molecule type" value="Genomic_DNA"/>
</dbReference>